<reference evidence="4" key="1">
    <citation type="submission" date="2020-04" db="EMBL/GenBank/DDBJ databases">
        <title>Deep metagenomics examines the oral microbiome during advanced dental caries in children, revealing novel taxa and co-occurrences with host molecules.</title>
        <authorList>
            <person name="Baker J.L."/>
            <person name="Morton J.T."/>
            <person name="Dinis M."/>
            <person name="Alvarez R."/>
            <person name="Tran N.C."/>
            <person name="Knight R."/>
            <person name="Edlund A."/>
        </authorList>
    </citation>
    <scope>NUCLEOTIDE SEQUENCE</scope>
    <source>
        <strain evidence="4">JCVI_32_bin.64</strain>
    </source>
</reference>
<name>A0A929QWZ3_9ACTO</name>
<evidence type="ECO:0000256" key="1">
    <source>
        <dbReference type="SAM" id="MobiDB-lite"/>
    </source>
</evidence>
<sequence>MSYTPPGGSPNLDPLPSGQTNPQDPYGALSGPPPQGSPVPGSAQPGSAQASPASSADGGGASGGGHFPQPGAFAPSEYQATPYPTAASQDGTGYSAMPAVNAPTFPAVRMAGAPQNTSPTTKAAGTIAGILIAVVLIGLVAFAIYRVALVASPSNDPVPGYSSTSASQDDDPMEADLPVAKAHIAVDDVREGPEDINGRSTVVFTLTATNNSDAPLLKVDLHPEVTQNGADRSLTDYPKGGEPEGFDPNGIFGEIRPGATETWTVAYEVSNRTDLTVRVRDSNGSTSGLPEWVLSFP</sequence>
<feature type="compositionally biased region" description="Gly residues" evidence="1">
    <location>
        <begin position="57"/>
        <end position="66"/>
    </location>
</feature>
<keyword evidence="2" id="KW-0812">Transmembrane</keyword>
<accession>A0A929QWZ3</accession>
<dbReference type="Pfam" id="PF16729">
    <property type="entry name" value="DUF5067"/>
    <property type="match status" value="1"/>
</dbReference>
<gene>
    <name evidence="4" type="ORF">HXK03_00610</name>
</gene>
<comment type="caution">
    <text evidence="4">The sequence shown here is derived from an EMBL/GenBank/DDBJ whole genome shotgun (WGS) entry which is preliminary data.</text>
</comment>
<evidence type="ECO:0000313" key="4">
    <source>
        <dbReference type="EMBL" id="MBF0939364.1"/>
    </source>
</evidence>
<dbReference type="InterPro" id="IPR031989">
    <property type="entry name" value="DUF5067"/>
</dbReference>
<evidence type="ECO:0000259" key="3">
    <source>
        <dbReference type="Pfam" id="PF16729"/>
    </source>
</evidence>
<protein>
    <submittedName>
        <fullName evidence="4">DUF5067 domain-containing protein</fullName>
    </submittedName>
</protein>
<dbReference type="AlphaFoldDB" id="A0A929QWZ3"/>
<keyword evidence="2" id="KW-0472">Membrane</keyword>
<evidence type="ECO:0000313" key="5">
    <source>
        <dbReference type="Proteomes" id="UP000718630"/>
    </source>
</evidence>
<organism evidence="4 5">
    <name type="scientific">Schaalia georgiae</name>
    <dbReference type="NCBI Taxonomy" id="52768"/>
    <lineage>
        <taxon>Bacteria</taxon>
        <taxon>Bacillati</taxon>
        <taxon>Actinomycetota</taxon>
        <taxon>Actinomycetes</taxon>
        <taxon>Actinomycetales</taxon>
        <taxon>Actinomycetaceae</taxon>
        <taxon>Schaalia</taxon>
    </lineage>
</organism>
<feature type="region of interest" description="Disordered" evidence="1">
    <location>
        <begin position="228"/>
        <end position="248"/>
    </location>
</feature>
<feature type="compositionally biased region" description="Low complexity" evidence="1">
    <location>
        <begin position="38"/>
        <end position="56"/>
    </location>
</feature>
<dbReference type="EMBL" id="JABZFZ010000013">
    <property type="protein sequence ID" value="MBF0939364.1"/>
    <property type="molecule type" value="Genomic_DNA"/>
</dbReference>
<dbReference type="CDD" id="cd12087">
    <property type="entry name" value="TM_EGFR-like"/>
    <property type="match status" value="1"/>
</dbReference>
<keyword evidence="2" id="KW-1133">Transmembrane helix</keyword>
<feature type="domain" description="DUF5067" evidence="3">
    <location>
        <begin position="168"/>
        <end position="281"/>
    </location>
</feature>
<feature type="transmembrane region" description="Helical" evidence="2">
    <location>
        <begin position="123"/>
        <end position="145"/>
    </location>
</feature>
<proteinExistence type="predicted"/>
<evidence type="ECO:0000256" key="2">
    <source>
        <dbReference type="SAM" id="Phobius"/>
    </source>
</evidence>
<feature type="region of interest" description="Disordered" evidence="1">
    <location>
        <begin position="1"/>
        <end position="89"/>
    </location>
</feature>
<dbReference type="Proteomes" id="UP000718630">
    <property type="component" value="Unassembled WGS sequence"/>
</dbReference>